<dbReference type="GO" id="GO:0005737">
    <property type="term" value="C:cytoplasm"/>
    <property type="evidence" value="ECO:0007669"/>
    <property type="project" value="TreeGrafter"/>
</dbReference>
<dbReference type="AlphaFoldDB" id="T0YAU6"/>
<sequence length="498" mass="54969">MAQIVWTEPSIGDLDASADYIAIENPLAAAELVRRVIDHVEQLAVHPDSGSRPRELARSRYRQIVEPPGRVFYRHDHGKVFIFHVMRTQRLLRGKQLAARKQSTPDWGNPRHNPRNRCIASQSMRAHAIAITTPTLLIRPYRRGDAARFAAAVRESATSVGRWMPWPRADYTPQMALAWFADCAAKRRADTAHEFGIFSSDGRELLGGAGLNRIDAQHRGANLGYWVRHAREGQGIATQAARALLDFGFDTLQLARIEIVAAEGNAASAAVARKAGATLEYVARNRLIVGGRAVPARVFACVPMTPAAAHAQPASKPVQGPRRPMPPTRVVLRALQPGDARALLAAARASRALHHPWLRAPQTPEQFRALLARAAQPDHHTHLVCLRDSGAAVGVINLSNIVRGAFASAYLSYYVFAGHERQGLMREALHAAVRHAFGTLKLHRLEANIQPGNNASRALVRACGFTLEGFSPRYLKIAGRWRDHERWARLADAPRRAR</sequence>
<feature type="domain" description="N-acetyltransferase" evidence="2">
    <location>
        <begin position="330"/>
        <end position="492"/>
    </location>
</feature>
<protein>
    <submittedName>
        <fullName evidence="3">GCN5-related N-acetyltransferase domain protein</fullName>
    </submittedName>
</protein>
<dbReference type="GO" id="GO:1990189">
    <property type="term" value="F:protein N-terminal-serine acetyltransferase activity"/>
    <property type="evidence" value="ECO:0007669"/>
    <property type="project" value="TreeGrafter"/>
</dbReference>
<dbReference type="InterPro" id="IPR007712">
    <property type="entry name" value="RelE/ParE_toxin"/>
</dbReference>
<name>T0YAU6_9ZZZZ</name>
<dbReference type="InterPro" id="IPR016181">
    <property type="entry name" value="Acyl_CoA_acyltransferase"/>
</dbReference>
<dbReference type="PANTHER" id="PTHR43441">
    <property type="entry name" value="RIBOSOMAL-PROTEIN-SERINE ACETYLTRANSFERASE"/>
    <property type="match status" value="1"/>
</dbReference>
<feature type="domain" description="N-acetyltransferase" evidence="2">
    <location>
        <begin position="136"/>
        <end position="301"/>
    </location>
</feature>
<comment type="caution">
    <text evidence="3">The sequence shown here is derived from an EMBL/GenBank/DDBJ whole genome shotgun (WGS) entry which is preliminary data.</text>
</comment>
<dbReference type="EMBL" id="AUZZ01009855">
    <property type="protein sequence ID" value="EQD32341.1"/>
    <property type="molecule type" value="Genomic_DNA"/>
</dbReference>
<dbReference type="SUPFAM" id="SSF55729">
    <property type="entry name" value="Acyl-CoA N-acyltransferases (Nat)"/>
    <property type="match status" value="2"/>
</dbReference>
<reference evidence="3" key="1">
    <citation type="submission" date="2013-08" db="EMBL/GenBank/DDBJ databases">
        <authorList>
            <person name="Mendez C."/>
            <person name="Richter M."/>
            <person name="Ferrer M."/>
            <person name="Sanchez J."/>
        </authorList>
    </citation>
    <scope>NUCLEOTIDE SEQUENCE</scope>
</reference>
<dbReference type="PROSITE" id="PS51186">
    <property type="entry name" value="GNAT"/>
    <property type="match status" value="2"/>
</dbReference>
<evidence type="ECO:0000256" key="1">
    <source>
        <dbReference type="ARBA" id="ARBA00022649"/>
    </source>
</evidence>
<dbReference type="GO" id="GO:0008999">
    <property type="term" value="F:protein-N-terminal-alanine acetyltransferase activity"/>
    <property type="evidence" value="ECO:0007669"/>
    <property type="project" value="TreeGrafter"/>
</dbReference>
<proteinExistence type="predicted"/>
<evidence type="ECO:0000313" key="3">
    <source>
        <dbReference type="EMBL" id="EQD32341.1"/>
    </source>
</evidence>
<keyword evidence="3" id="KW-0808">Transferase</keyword>
<evidence type="ECO:0000259" key="2">
    <source>
        <dbReference type="PROSITE" id="PS51186"/>
    </source>
</evidence>
<dbReference type="Gene3D" id="3.40.630.30">
    <property type="match status" value="2"/>
</dbReference>
<reference evidence="3" key="2">
    <citation type="journal article" date="2014" name="ISME J.">
        <title>Microbial stratification in low pH oxic and suboxic macroscopic growths along an acid mine drainage.</title>
        <authorList>
            <person name="Mendez-Garcia C."/>
            <person name="Mesa V."/>
            <person name="Sprenger R.R."/>
            <person name="Richter M."/>
            <person name="Diez M.S."/>
            <person name="Solano J."/>
            <person name="Bargiela R."/>
            <person name="Golyshina O.V."/>
            <person name="Manteca A."/>
            <person name="Ramos J.L."/>
            <person name="Gallego J.R."/>
            <person name="Llorente I."/>
            <person name="Martins Dos Santos V.A."/>
            <person name="Jensen O.N."/>
            <person name="Pelaez A.I."/>
            <person name="Sanchez J."/>
            <person name="Ferrer M."/>
        </authorList>
    </citation>
    <scope>NUCLEOTIDE SEQUENCE</scope>
</reference>
<dbReference type="Pfam" id="PF05016">
    <property type="entry name" value="ParE_toxin"/>
    <property type="match status" value="1"/>
</dbReference>
<gene>
    <name evidence="3" type="ORF">B2A_13610</name>
</gene>
<dbReference type="PANTHER" id="PTHR43441:SF10">
    <property type="entry name" value="ACETYLTRANSFERASE"/>
    <property type="match status" value="1"/>
</dbReference>
<dbReference type="Pfam" id="PF13302">
    <property type="entry name" value="Acetyltransf_3"/>
    <property type="match status" value="2"/>
</dbReference>
<dbReference type="Gene3D" id="3.30.2310.20">
    <property type="entry name" value="RelE-like"/>
    <property type="match status" value="1"/>
</dbReference>
<dbReference type="InterPro" id="IPR035093">
    <property type="entry name" value="RelE/ParE_toxin_dom_sf"/>
</dbReference>
<keyword evidence="1" id="KW-1277">Toxin-antitoxin system</keyword>
<organism evidence="3">
    <name type="scientific">mine drainage metagenome</name>
    <dbReference type="NCBI Taxonomy" id="410659"/>
    <lineage>
        <taxon>unclassified sequences</taxon>
        <taxon>metagenomes</taxon>
        <taxon>ecological metagenomes</taxon>
    </lineage>
</organism>
<accession>T0YAU6</accession>
<dbReference type="InterPro" id="IPR000182">
    <property type="entry name" value="GNAT_dom"/>
</dbReference>
<dbReference type="InterPro" id="IPR051908">
    <property type="entry name" value="Ribosomal_N-acetyltransferase"/>
</dbReference>